<evidence type="ECO:0000313" key="1">
    <source>
        <dbReference type="EMBL" id="SFJ42322.1"/>
    </source>
</evidence>
<gene>
    <name evidence="1" type="ORF">SAMN05421753_12034</name>
</gene>
<reference evidence="2" key="1">
    <citation type="submission" date="2016-10" db="EMBL/GenBank/DDBJ databases">
        <authorList>
            <person name="Varghese N."/>
            <person name="Submissions S."/>
        </authorList>
    </citation>
    <scope>NUCLEOTIDE SEQUENCE [LARGE SCALE GENOMIC DNA]</scope>
    <source>
        <strain evidence="2">DSM 26348</strain>
    </source>
</reference>
<dbReference type="Proteomes" id="UP000199518">
    <property type="component" value="Unassembled WGS sequence"/>
</dbReference>
<evidence type="ECO:0000313" key="2">
    <source>
        <dbReference type="Proteomes" id="UP000199518"/>
    </source>
</evidence>
<organism evidence="1 2">
    <name type="scientific">Planctomicrobium piriforme</name>
    <dbReference type="NCBI Taxonomy" id="1576369"/>
    <lineage>
        <taxon>Bacteria</taxon>
        <taxon>Pseudomonadati</taxon>
        <taxon>Planctomycetota</taxon>
        <taxon>Planctomycetia</taxon>
        <taxon>Planctomycetales</taxon>
        <taxon>Planctomycetaceae</taxon>
        <taxon>Planctomicrobium</taxon>
    </lineage>
</organism>
<proteinExistence type="predicted"/>
<dbReference type="RefSeq" id="WP_139228642.1">
    <property type="nucleotide sequence ID" value="NZ_FOQD01000020.1"/>
</dbReference>
<protein>
    <submittedName>
        <fullName evidence="1">Uncharacterized protein</fullName>
    </submittedName>
</protein>
<dbReference type="AlphaFoldDB" id="A0A1I3R971"/>
<sequence>MAETAAITQPMSPSYQSHTDMMAIVTASSAALTKAINVTAVNDAPVVAEFAGGVDFTGQTPVIIDSDAAVTDVDSTDLNGGKLTISLTANAHGADVLSIRNQRTTAGKIGVNGTDVTYGGVVIGTLVGGTNKVALVITFNATASPAAAQALLRNIQFSNTAATRSVDPRTVRILLTDGDGGTSVPVTKTVTVSQGNAAPVVSAFDGNVDYANAAGSAVLIDPDATITDTDSPNFDTGKLTVSLTVNGQSSDVFSIRNQGNSSGQIGVSGSSVTFGGVVIGTFSGGTSKVGLTVTLNANSSPAATQALLRAITFKSTLADPTTLARTVRAILTDGDGGTSTAVTKTIQIV</sequence>
<keyword evidence="2" id="KW-1185">Reference proteome</keyword>
<name>A0A1I3R971_9PLAN</name>
<dbReference type="EMBL" id="FOQD01000020">
    <property type="protein sequence ID" value="SFJ42322.1"/>
    <property type="molecule type" value="Genomic_DNA"/>
</dbReference>
<dbReference type="OrthoDB" id="291802at2"/>
<accession>A0A1I3R971</accession>